<keyword evidence="3" id="KW-0479">Metal-binding</keyword>
<dbReference type="GO" id="GO:0031419">
    <property type="term" value="F:cobalamin binding"/>
    <property type="evidence" value="ECO:0007669"/>
    <property type="project" value="InterPro"/>
</dbReference>
<name>A0A0F9MEB0_9ZZZZ</name>
<dbReference type="GO" id="GO:0046872">
    <property type="term" value="F:metal ion binding"/>
    <property type="evidence" value="ECO:0007669"/>
    <property type="project" value="UniProtKB-KW"/>
</dbReference>
<dbReference type="PANTHER" id="PTHR43409">
    <property type="entry name" value="ANAEROBIC MAGNESIUM-PROTOPORPHYRIN IX MONOMETHYL ESTER CYCLASE-RELATED"/>
    <property type="match status" value="1"/>
</dbReference>
<comment type="cofactor">
    <cofactor evidence="1">
        <name>[4Fe-4S] cluster</name>
        <dbReference type="ChEBI" id="CHEBI:49883"/>
    </cofactor>
</comment>
<keyword evidence="4" id="KW-0408">Iron</keyword>
<dbReference type="PANTHER" id="PTHR43409:SF7">
    <property type="entry name" value="BLL1977 PROTEIN"/>
    <property type="match status" value="1"/>
</dbReference>
<keyword evidence="5" id="KW-0411">Iron-sulfur</keyword>
<feature type="non-terminal residue" evidence="7">
    <location>
        <position position="1"/>
    </location>
</feature>
<evidence type="ECO:0000256" key="1">
    <source>
        <dbReference type="ARBA" id="ARBA00001966"/>
    </source>
</evidence>
<keyword evidence="2" id="KW-0949">S-adenosyl-L-methionine</keyword>
<sequence length="581" mass="65614">FLETPSPYLVRQHAQIPLGLLYLATIAKKARYNVELVRPLTLEEIKKYSGFDIICLSATTLEYPMTCDVASFIREYFPDTKILIGGTHATALPEEVRFSNLFVDPNQHRPGIDHINVTPPRPDTTEEQFLHLSGIKYYRYYDDVDTAVNRFGLRVESNDTIFSYTYVKDQILRFKTDVFDFIEGIEDDGYSEWGENVDVGALYYDHPVDGYTLYSDSNLPEYDRKAWYIVDRTNHVAGRLKLIQNEFSTHAFVNAVIFDPFGPGDGYDAYGDGDYVIFNRPAAGIDMGHNRDRILVNSCSGLSTATREYFTDEDYRVGESEEFAFKTDSDKFTYADGFHTDGYILEEWNNSIVIGENSLQCGGRWTNTEFNFCGLIYPQNDYSLGNIMPFQFDESIVYNGDGINVTYNIPGNQGLAANYDGYGDITKIHQRLFNLGYPISNARLRVVSNGDNPVSFSDVSGYNPDRFAKIEVLIPGGHEDNGTEWMDIGILYENAQYDTEDGYENRSDGALHGGSTGVIGNFIVPFTFGRRNNANAGNMIAVRVTYFGTGNDWSTPQNVLEDSKTRIITMLELLPPITSEL</sequence>
<dbReference type="AlphaFoldDB" id="A0A0F9MEB0"/>
<dbReference type="InterPro" id="IPR051198">
    <property type="entry name" value="BchE-like"/>
</dbReference>
<evidence type="ECO:0000256" key="4">
    <source>
        <dbReference type="ARBA" id="ARBA00023004"/>
    </source>
</evidence>
<accession>A0A0F9MEB0</accession>
<comment type="caution">
    <text evidence="7">The sequence shown here is derived from an EMBL/GenBank/DDBJ whole genome shotgun (WGS) entry which is preliminary data.</text>
</comment>
<proteinExistence type="predicted"/>
<gene>
    <name evidence="7" type="ORF">LCGC14_1395290</name>
</gene>
<evidence type="ECO:0000259" key="6">
    <source>
        <dbReference type="Pfam" id="PF02310"/>
    </source>
</evidence>
<dbReference type="GO" id="GO:0051536">
    <property type="term" value="F:iron-sulfur cluster binding"/>
    <property type="evidence" value="ECO:0007669"/>
    <property type="project" value="UniProtKB-KW"/>
</dbReference>
<evidence type="ECO:0000256" key="2">
    <source>
        <dbReference type="ARBA" id="ARBA00022691"/>
    </source>
</evidence>
<dbReference type="Pfam" id="PF02310">
    <property type="entry name" value="B12-binding"/>
    <property type="match status" value="1"/>
</dbReference>
<evidence type="ECO:0000256" key="5">
    <source>
        <dbReference type="ARBA" id="ARBA00023014"/>
    </source>
</evidence>
<feature type="domain" description="B12-binding" evidence="6">
    <location>
        <begin position="16"/>
        <end position="97"/>
    </location>
</feature>
<dbReference type="InterPro" id="IPR006158">
    <property type="entry name" value="Cobalamin-bd"/>
</dbReference>
<organism evidence="7">
    <name type="scientific">marine sediment metagenome</name>
    <dbReference type="NCBI Taxonomy" id="412755"/>
    <lineage>
        <taxon>unclassified sequences</taxon>
        <taxon>metagenomes</taxon>
        <taxon>ecological metagenomes</taxon>
    </lineage>
</organism>
<reference evidence="7" key="1">
    <citation type="journal article" date="2015" name="Nature">
        <title>Complex archaea that bridge the gap between prokaryotes and eukaryotes.</title>
        <authorList>
            <person name="Spang A."/>
            <person name="Saw J.H."/>
            <person name="Jorgensen S.L."/>
            <person name="Zaremba-Niedzwiedzka K."/>
            <person name="Martijn J."/>
            <person name="Lind A.E."/>
            <person name="van Eijk R."/>
            <person name="Schleper C."/>
            <person name="Guy L."/>
            <person name="Ettema T.J."/>
        </authorList>
    </citation>
    <scope>NUCLEOTIDE SEQUENCE</scope>
</reference>
<protein>
    <recommendedName>
        <fullName evidence="6">B12-binding domain-containing protein</fullName>
    </recommendedName>
</protein>
<dbReference type="EMBL" id="LAZR01009058">
    <property type="protein sequence ID" value="KKM74940.1"/>
    <property type="molecule type" value="Genomic_DNA"/>
</dbReference>
<dbReference type="Gene3D" id="3.40.50.280">
    <property type="entry name" value="Cobalamin-binding domain"/>
    <property type="match status" value="1"/>
</dbReference>
<evidence type="ECO:0000313" key="7">
    <source>
        <dbReference type="EMBL" id="KKM74940.1"/>
    </source>
</evidence>
<evidence type="ECO:0000256" key="3">
    <source>
        <dbReference type="ARBA" id="ARBA00022723"/>
    </source>
</evidence>